<dbReference type="BioCyc" id="JESP1508404:G14D9-10686-MONOMER"/>
<protein>
    <submittedName>
        <fullName evidence="1">Uncharacterized protein</fullName>
    </submittedName>
</protein>
<gene>
    <name evidence="1" type="ORF">JMA_14320</name>
</gene>
<dbReference type="EMBL" id="CP009416">
    <property type="protein sequence ID" value="AJD90749.1"/>
    <property type="molecule type" value="Genomic_DNA"/>
</dbReference>
<name>A0A0B5ARQ5_9BACL</name>
<dbReference type="Proteomes" id="UP000031449">
    <property type="component" value="Chromosome"/>
</dbReference>
<proteinExistence type="predicted"/>
<dbReference type="HOGENOM" id="CLU_2393710_0_0_9"/>
<evidence type="ECO:0000313" key="2">
    <source>
        <dbReference type="Proteomes" id="UP000031449"/>
    </source>
</evidence>
<sequence>MGYIAPVNQLQYQQYAERVTMKDYDPYYLTPVQKVSKLRRSDRDFEEELEEKMDRKTKSRKSDFKSGDAPIFHIQTIPPHLIQQVTGKGQHFNASI</sequence>
<dbReference type="STRING" id="1508404.JMA_14320"/>
<keyword evidence="2" id="KW-1185">Reference proteome</keyword>
<accession>A0A0B5ARQ5</accession>
<reference evidence="1 2" key="1">
    <citation type="submission" date="2014-08" db="EMBL/GenBank/DDBJ databases">
        <title>Complete genome of a marine bacteria Jeotgalibacillus malaysiensis.</title>
        <authorList>
            <person name="Yaakop A.S."/>
            <person name="Chan K.-G."/>
            <person name="Goh K.M."/>
        </authorList>
    </citation>
    <scope>NUCLEOTIDE SEQUENCE [LARGE SCALE GENOMIC DNA]</scope>
    <source>
        <strain evidence="1 2">D5</strain>
    </source>
</reference>
<evidence type="ECO:0000313" key="1">
    <source>
        <dbReference type="EMBL" id="AJD90749.1"/>
    </source>
</evidence>
<dbReference type="OrthoDB" id="2706316at2"/>
<dbReference type="KEGG" id="jeo:JMA_14320"/>
<organism evidence="1 2">
    <name type="scientific">Jeotgalibacillus malaysiensis</name>
    <dbReference type="NCBI Taxonomy" id="1508404"/>
    <lineage>
        <taxon>Bacteria</taxon>
        <taxon>Bacillati</taxon>
        <taxon>Bacillota</taxon>
        <taxon>Bacilli</taxon>
        <taxon>Bacillales</taxon>
        <taxon>Caryophanaceae</taxon>
        <taxon>Jeotgalibacillus</taxon>
    </lineage>
</organism>
<dbReference type="AlphaFoldDB" id="A0A0B5ARQ5"/>